<protein>
    <recommendedName>
        <fullName evidence="6">DUF2637 domain-containing protein</fullName>
    </recommendedName>
</protein>
<evidence type="ECO:0008006" key="6">
    <source>
        <dbReference type="Google" id="ProtNLM"/>
    </source>
</evidence>
<keyword evidence="3" id="KW-0812">Transmembrane</keyword>
<accession>A0A286E9A7</accession>
<dbReference type="Pfam" id="PF10935">
    <property type="entry name" value="DUF2637"/>
    <property type="match status" value="1"/>
</dbReference>
<keyword evidence="5" id="KW-1185">Reference proteome</keyword>
<dbReference type="InterPro" id="IPR021235">
    <property type="entry name" value="DUF2637"/>
</dbReference>
<reference evidence="4 5" key="1">
    <citation type="submission" date="2017-09" db="EMBL/GenBank/DDBJ databases">
        <authorList>
            <person name="Ehlers B."/>
            <person name="Leendertz F.H."/>
        </authorList>
    </citation>
    <scope>NUCLEOTIDE SEQUENCE [LARGE SCALE GENOMIC DNA]</scope>
    <source>
        <strain evidence="4 5">CGMCC 4.7095</strain>
    </source>
</reference>
<feature type="region of interest" description="Disordered" evidence="2">
    <location>
        <begin position="1"/>
        <end position="92"/>
    </location>
</feature>
<organism evidence="4 5">
    <name type="scientific">Streptomyces zhaozhouensis</name>
    <dbReference type="NCBI Taxonomy" id="1300267"/>
    <lineage>
        <taxon>Bacteria</taxon>
        <taxon>Bacillati</taxon>
        <taxon>Actinomycetota</taxon>
        <taxon>Actinomycetes</taxon>
        <taxon>Kitasatosporales</taxon>
        <taxon>Streptomycetaceae</taxon>
        <taxon>Streptomyces</taxon>
    </lineage>
</organism>
<dbReference type="RefSeq" id="WP_097234020.1">
    <property type="nucleotide sequence ID" value="NZ_OCNE01000031.1"/>
</dbReference>
<evidence type="ECO:0000313" key="5">
    <source>
        <dbReference type="Proteomes" id="UP000219072"/>
    </source>
</evidence>
<keyword evidence="3" id="KW-0472">Membrane</keyword>
<proteinExistence type="predicted"/>
<gene>
    <name evidence="4" type="ORF">SAMN06297387_13129</name>
</gene>
<sequence length="578" mass="61195">MSITQARPEVPPGDVYEETPEGVSGVPEPVSETPAVVSGARLERDGETGATGVGGPPAGRSGAVVSETPEGVSGAPSAVSETAPAASGAGRDRSRTALQWGGGIGGAIVGAIGFSGSYGALRDLAERKGFGEFARFFPIGIDAGIVALLALDLWLVRAGRPWPALRWIAHLMTLATIYFNASAGEHTIREDPTAAAMHAAMPLLFVAVVEAFRRRLLHGDDRPEGVPLYRWLLAPWRTWRLYRQMRLYGLTSYGASVGRQQELDVHRAMLEREHGAATRKRVPQDQWDLLLPLELARYGLSVQEALELPARAAEDARRRREAAAERERLEREAAAERETAEEIAAAERAAAREEARLAADGRVQAAQAAQAAQAGQAEVAARSQVAAAERAATAEVAAAEAAAQAAAQAAGAADVAQAEARREMAAREAAEARRAAAETARAAAETEQAAAEKAQSAAEIAARAARLERDRELDQKAAAEARRAAAEAERDAAEARRDAAEIELRAARLEDAARLSPRERTVRRVARLILTEAGGAPEGLPLERIAQETGVSSSATASEYRREAAALLDSGYQPGEDA</sequence>
<feature type="coiled-coil region" evidence="1">
    <location>
        <begin position="312"/>
        <end position="356"/>
    </location>
</feature>
<keyword evidence="3" id="KW-1133">Transmembrane helix</keyword>
<feature type="transmembrane region" description="Helical" evidence="3">
    <location>
        <begin position="133"/>
        <end position="155"/>
    </location>
</feature>
<dbReference type="AlphaFoldDB" id="A0A286E9A7"/>
<evidence type="ECO:0000256" key="3">
    <source>
        <dbReference type="SAM" id="Phobius"/>
    </source>
</evidence>
<evidence type="ECO:0000256" key="1">
    <source>
        <dbReference type="SAM" id="Coils"/>
    </source>
</evidence>
<keyword evidence="1" id="KW-0175">Coiled coil</keyword>
<dbReference type="EMBL" id="OCNE01000031">
    <property type="protein sequence ID" value="SOD67473.1"/>
    <property type="molecule type" value="Genomic_DNA"/>
</dbReference>
<evidence type="ECO:0000256" key="2">
    <source>
        <dbReference type="SAM" id="MobiDB-lite"/>
    </source>
</evidence>
<feature type="coiled-coil region" evidence="1">
    <location>
        <begin position="413"/>
        <end position="512"/>
    </location>
</feature>
<dbReference type="Proteomes" id="UP000219072">
    <property type="component" value="Unassembled WGS sequence"/>
</dbReference>
<name>A0A286E9A7_9ACTN</name>
<evidence type="ECO:0000313" key="4">
    <source>
        <dbReference type="EMBL" id="SOD67473.1"/>
    </source>
</evidence>
<feature type="transmembrane region" description="Helical" evidence="3">
    <location>
        <begin position="100"/>
        <end position="121"/>
    </location>
</feature>